<dbReference type="EMBL" id="JAUPFM010000007">
    <property type="protein sequence ID" value="KAK2846553.1"/>
    <property type="molecule type" value="Genomic_DNA"/>
</dbReference>
<keyword evidence="3" id="KW-1185">Reference proteome</keyword>
<evidence type="ECO:0000256" key="1">
    <source>
        <dbReference type="SAM" id="MobiDB-lite"/>
    </source>
</evidence>
<reference evidence="2" key="1">
    <citation type="submission" date="2023-07" db="EMBL/GenBank/DDBJ databases">
        <title>Chromosome-level Genome Assembly of Striped Snakehead (Channa striata).</title>
        <authorList>
            <person name="Liu H."/>
        </authorList>
    </citation>
    <scope>NUCLEOTIDE SEQUENCE</scope>
    <source>
        <strain evidence="2">Gz</strain>
        <tissue evidence="2">Muscle</tissue>
    </source>
</reference>
<sequence>MTRARAQNQTHPEERRKTERSGPSSGVEHVASGAVRRRHEPPGRTTQEASAFPVTNQTVKTTSRAAAEDKGFLKTLPVNTAALHDAHVPQHQRWGS</sequence>
<feature type="compositionally biased region" description="Polar residues" evidence="1">
    <location>
        <begin position="1"/>
        <end position="10"/>
    </location>
</feature>
<feature type="compositionally biased region" description="Basic and acidic residues" evidence="1">
    <location>
        <begin position="11"/>
        <end position="20"/>
    </location>
</feature>
<accession>A0AA88MW32</accession>
<name>A0AA88MW32_CHASR</name>
<dbReference type="AlphaFoldDB" id="A0AA88MW32"/>
<comment type="caution">
    <text evidence="2">The sequence shown here is derived from an EMBL/GenBank/DDBJ whole genome shotgun (WGS) entry which is preliminary data.</text>
</comment>
<evidence type="ECO:0000313" key="3">
    <source>
        <dbReference type="Proteomes" id="UP001187415"/>
    </source>
</evidence>
<protein>
    <submittedName>
        <fullName evidence="2">Uncharacterized protein</fullName>
    </submittedName>
</protein>
<feature type="compositionally biased region" description="Polar residues" evidence="1">
    <location>
        <begin position="44"/>
        <end position="64"/>
    </location>
</feature>
<gene>
    <name evidence="2" type="ORF">Q5P01_009552</name>
</gene>
<feature type="region of interest" description="Disordered" evidence="1">
    <location>
        <begin position="1"/>
        <end position="66"/>
    </location>
</feature>
<dbReference type="Proteomes" id="UP001187415">
    <property type="component" value="Unassembled WGS sequence"/>
</dbReference>
<proteinExistence type="predicted"/>
<evidence type="ECO:0000313" key="2">
    <source>
        <dbReference type="EMBL" id="KAK2846553.1"/>
    </source>
</evidence>
<organism evidence="2 3">
    <name type="scientific">Channa striata</name>
    <name type="common">Snakehead murrel</name>
    <name type="synonym">Ophicephalus striatus</name>
    <dbReference type="NCBI Taxonomy" id="64152"/>
    <lineage>
        <taxon>Eukaryota</taxon>
        <taxon>Metazoa</taxon>
        <taxon>Chordata</taxon>
        <taxon>Craniata</taxon>
        <taxon>Vertebrata</taxon>
        <taxon>Euteleostomi</taxon>
        <taxon>Actinopterygii</taxon>
        <taxon>Neopterygii</taxon>
        <taxon>Teleostei</taxon>
        <taxon>Neoteleostei</taxon>
        <taxon>Acanthomorphata</taxon>
        <taxon>Anabantaria</taxon>
        <taxon>Anabantiformes</taxon>
        <taxon>Channoidei</taxon>
        <taxon>Channidae</taxon>
        <taxon>Channa</taxon>
    </lineage>
</organism>